<dbReference type="InterPro" id="IPR052616">
    <property type="entry name" value="SYO1-like"/>
</dbReference>
<accession>F8NJN0</accession>
<dbReference type="InterPro" id="IPR011989">
    <property type="entry name" value="ARM-like"/>
</dbReference>
<dbReference type="RefSeq" id="XP_007314444.1">
    <property type="nucleotide sequence ID" value="XM_007314382.1"/>
</dbReference>
<dbReference type="GO" id="GO:0051082">
    <property type="term" value="F:unfolded protein binding"/>
    <property type="evidence" value="ECO:0007669"/>
    <property type="project" value="TreeGrafter"/>
</dbReference>
<dbReference type="SUPFAM" id="SSF48371">
    <property type="entry name" value="ARM repeat"/>
    <property type="match status" value="1"/>
</dbReference>
<dbReference type="PANTHER" id="PTHR13347:SF1">
    <property type="entry name" value="HEAT REPEAT-CONTAINING PROTEIN 3"/>
    <property type="match status" value="1"/>
</dbReference>
<dbReference type="EMBL" id="GL945430">
    <property type="protein sequence ID" value="EGO28245.1"/>
    <property type="molecule type" value="Genomic_DNA"/>
</dbReference>
<feature type="region of interest" description="Disordered" evidence="2">
    <location>
        <begin position="320"/>
        <end position="341"/>
    </location>
</feature>
<evidence type="ECO:0000259" key="3">
    <source>
        <dbReference type="Pfam" id="PF25567"/>
    </source>
</evidence>
<dbReference type="GO" id="GO:0042273">
    <property type="term" value="P:ribosomal large subunit biogenesis"/>
    <property type="evidence" value="ECO:0007669"/>
    <property type="project" value="TreeGrafter"/>
</dbReference>
<dbReference type="Pfam" id="PF25567">
    <property type="entry name" value="TPR_SYO1"/>
    <property type="match status" value="1"/>
</dbReference>
<dbReference type="AlphaFoldDB" id="F8NJN0"/>
<dbReference type="CDD" id="cd13394">
    <property type="entry name" value="Syo1_like"/>
    <property type="match status" value="1"/>
</dbReference>
<dbReference type="GO" id="GO:0006606">
    <property type="term" value="P:protein import into nucleus"/>
    <property type="evidence" value="ECO:0007669"/>
    <property type="project" value="TreeGrafter"/>
</dbReference>
<dbReference type="Proteomes" id="UP000008064">
    <property type="component" value="Unassembled WGS sequence"/>
</dbReference>
<dbReference type="KEGG" id="sla:SERLADRAFT_458658"/>
<dbReference type="OrthoDB" id="288703at2759"/>
<protein>
    <recommendedName>
        <fullName evidence="3">SYO1-like TPR repeats domain-containing protein</fullName>
    </recommendedName>
</protein>
<sequence length="675" mass="73648">MGKSQKKRSQRRYNPVRVLDSYIPKGLASAASSSSKNEAILPIIQKMQSADGAERKWACVAVSNLIQNDASTRRLLQGKDIVGYLITRLSDSEEEVWIEAAGALRNLCIDGGHEICAEMFNKNILAPLKTFVPKMSTILSQFLGSPKTAPEMFQKVVYEFAENVITIFWCLSETSNKALSAINQMNLTAFLMSFLASRDQLPIATATAAAQCLYVLTDDNQPTIDEIRSNVAYSSCLLDIARSGGTTNGKGENSAEGPSVMFKILVAGILRNISPLPPPSTTSAADIDKTIVLPLLEPVLSSVNLLEAISFAQDAVTRESSEPQIGNLSSKHMPKSDHKTPDQFELDRLENKLRIVLLTLEVLTGTCAMLPDPVNLLVDGNNEIIDDDSQDETMDDGPDVQIADVPAPQSSFHPNFLPSLVPPLLALIHPTPLSFPPSGGLSVHPPMTFALGSIHICALECLNNVFLSLGATPNPTLVADKESGRKVWEDIWITLRAVGTDIGPGQETKQDMWDIAVGVLWGVGNIWKGSLVPCEDQVKVLTQLCDTSEDPKIRVKCIGTLECLAQYPDTLDANRSIAEYLLSIISTPATPFPAGTEPLIQALSAIVDIYSDESMPYDVNFRQGQYADRLVASLDSVIKVVRGVDKQKDSDLRLRGEEVRDNLIAFIDYRRKLSL</sequence>
<dbReference type="GeneID" id="18817764"/>
<evidence type="ECO:0000256" key="2">
    <source>
        <dbReference type="SAM" id="MobiDB-lite"/>
    </source>
</evidence>
<name>F8NJN0_SERL9</name>
<gene>
    <name evidence="4" type="ORF">SERLADRAFT_458658</name>
</gene>
<comment type="similarity">
    <text evidence="1">Belongs to the nuclear import and ribosome assembly adapter family.</text>
</comment>
<reference evidence="4" key="1">
    <citation type="submission" date="2011-04" db="EMBL/GenBank/DDBJ databases">
        <title>Evolution of plant cell wall degrading machinery underlies the functional diversity of forest fungi.</title>
        <authorList>
            <consortium name="US DOE Joint Genome Institute (JGI-PGF)"/>
            <person name="Eastwood D.C."/>
            <person name="Floudas D."/>
            <person name="Binder M."/>
            <person name="Majcherczyk A."/>
            <person name="Schneider P."/>
            <person name="Aerts A."/>
            <person name="Asiegbu F.O."/>
            <person name="Baker S.E."/>
            <person name="Barry K."/>
            <person name="Bendiksby M."/>
            <person name="Blumentritt M."/>
            <person name="Coutinho P.M."/>
            <person name="Cullen D."/>
            <person name="Cullen D."/>
            <person name="Gathman A."/>
            <person name="Goodell B."/>
            <person name="Henrissat B."/>
            <person name="Ihrmark K."/>
            <person name="Kauserud H."/>
            <person name="Kohler A."/>
            <person name="LaButti K."/>
            <person name="Lapidus A."/>
            <person name="Lavin J.L."/>
            <person name="Lee Y.-H."/>
            <person name="Lindquist E."/>
            <person name="Lilly W."/>
            <person name="Lucas S."/>
            <person name="Morin E."/>
            <person name="Murat C."/>
            <person name="Oguiza J.A."/>
            <person name="Park J."/>
            <person name="Pisabarro A.G."/>
            <person name="Riley R."/>
            <person name="Rosling A."/>
            <person name="Salamov A."/>
            <person name="Schmidt O."/>
            <person name="Schmutz J."/>
            <person name="Skrede I."/>
            <person name="Stenlid J."/>
            <person name="Wiebenga A."/>
            <person name="Xie X."/>
            <person name="Kues U."/>
            <person name="Hibbett D.S."/>
            <person name="Hoffmeister D."/>
            <person name="Hogberg N."/>
            <person name="Martin F."/>
            <person name="Grigoriev I.V."/>
            <person name="Watkinson S.C."/>
        </authorList>
    </citation>
    <scope>NUCLEOTIDE SEQUENCE</scope>
    <source>
        <strain evidence="4">S7.9</strain>
    </source>
</reference>
<evidence type="ECO:0000313" key="4">
    <source>
        <dbReference type="EMBL" id="EGO28245.1"/>
    </source>
</evidence>
<proteinExistence type="inferred from homology"/>
<organism>
    <name type="scientific">Serpula lacrymans var. lacrymans (strain S7.9)</name>
    <name type="common">Dry rot fungus</name>
    <dbReference type="NCBI Taxonomy" id="578457"/>
    <lineage>
        <taxon>Eukaryota</taxon>
        <taxon>Fungi</taxon>
        <taxon>Dikarya</taxon>
        <taxon>Basidiomycota</taxon>
        <taxon>Agaricomycotina</taxon>
        <taxon>Agaricomycetes</taxon>
        <taxon>Agaricomycetidae</taxon>
        <taxon>Boletales</taxon>
        <taxon>Coniophorineae</taxon>
        <taxon>Serpulaceae</taxon>
        <taxon>Serpula</taxon>
    </lineage>
</organism>
<evidence type="ECO:0000256" key="1">
    <source>
        <dbReference type="ARBA" id="ARBA00049983"/>
    </source>
</evidence>
<feature type="domain" description="SYO1-like TPR repeats" evidence="3">
    <location>
        <begin position="423"/>
        <end position="673"/>
    </location>
</feature>
<dbReference type="PANTHER" id="PTHR13347">
    <property type="entry name" value="HEAT REPEAT-CONTAINING PROTEIN 3"/>
    <property type="match status" value="1"/>
</dbReference>
<dbReference type="HOGENOM" id="CLU_016860_0_0_1"/>
<dbReference type="InterPro" id="IPR016024">
    <property type="entry name" value="ARM-type_fold"/>
</dbReference>
<dbReference type="InterPro" id="IPR057990">
    <property type="entry name" value="TPR_SYO1"/>
</dbReference>
<dbReference type="Gene3D" id="1.25.10.10">
    <property type="entry name" value="Leucine-rich Repeat Variant"/>
    <property type="match status" value="1"/>
</dbReference>